<reference evidence="1 2" key="2">
    <citation type="submission" date="2017-10" db="EMBL/GenBank/DDBJ databases">
        <title>Genome analyses suggest a sexual origin of heterokaryosis in a supposedly ancient asexual fungus.</title>
        <authorList>
            <person name="Corradi N."/>
            <person name="Sedzielewska K."/>
            <person name="Noel J."/>
            <person name="Charron P."/>
            <person name="Farinelli L."/>
            <person name="Marton T."/>
            <person name="Kruger M."/>
            <person name="Pelin A."/>
            <person name="Brachmann A."/>
            <person name="Corradi N."/>
        </authorList>
    </citation>
    <scope>NUCLEOTIDE SEQUENCE [LARGE SCALE GENOMIC DNA]</scope>
    <source>
        <strain evidence="1 2">A1</strain>
    </source>
</reference>
<accession>A0A2N0RQP2</accession>
<comment type="caution">
    <text evidence="1">The sequence shown here is derived from an EMBL/GenBank/DDBJ whole genome shotgun (WGS) entry which is preliminary data.</text>
</comment>
<name>A0A2N0RQP2_9GLOM</name>
<dbReference type="GO" id="GO:0020037">
    <property type="term" value="F:heme binding"/>
    <property type="evidence" value="ECO:0007669"/>
    <property type="project" value="InterPro"/>
</dbReference>
<dbReference type="VEuPathDB" id="FungiDB:RhiirFUN_026881"/>
<protein>
    <submittedName>
        <fullName evidence="1">Uncharacterized protein</fullName>
    </submittedName>
</protein>
<dbReference type="VEuPathDB" id="FungiDB:RhiirFUN_026882"/>
<dbReference type="Gene3D" id="1.10.630.10">
    <property type="entry name" value="Cytochrome P450"/>
    <property type="match status" value="1"/>
</dbReference>
<dbReference type="EMBL" id="LLXH01000527">
    <property type="protein sequence ID" value="PKC65626.1"/>
    <property type="molecule type" value="Genomic_DNA"/>
</dbReference>
<evidence type="ECO:0000313" key="2">
    <source>
        <dbReference type="Proteomes" id="UP000232688"/>
    </source>
</evidence>
<organism evidence="1 2">
    <name type="scientific">Rhizophagus irregularis</name>
    <dbReference type="NCBI Taxonomy" id="588596"/>
    <lineage>
        <taxon>Eukaryota</taxon>
        <taxon>Fungi</taxon>
        <taxon>Fungi incertae sedis</taxon>
        <taxon>Mucoromycota</taxon>
        <taxon>Glomeromycotina</taxon>
        <taxon>Glomeromycetes</taxon>
        <taxon>Glomerales</taxon>
        <taxon>Glomeraceae</taxon>
        <taxon>Rhizophagus</taxon>
    </lineage>
</organism>
<dbReference type="GO" id="GO:0016705">
    <property type="term" value="F:oxidoreductase activity, acting on paired donors, with incorporation or reduction of molecular oxygen"/>
    <property type="evidence" value="ECO:0007669"/>
    <property type="project" value="InterPro"/>
</dbReference>
<dbReference type="SUPFAM" id="SSF48264">
    <property type="entry name" value="Cytochrome P450"/>
    <property type="match status" value="1"/>
</dbReference>
<dbReference type="VEuPathDB" id="FungiDB:RhiirA1_536204"/>
<dbReference type="InterPro" id="IPR036396">
    <property type="entry name" value="Cyt_P450_sf"/>
</dbReference>
<proteinExistence type="predicted"/>
<dbReference type="GO" id="GO:0004497">
    <property type="term" value="F:monooxygenase activity"/>
    <property type="evidence" value="ECO:0007669"/>
    <property type="project" value="InterPro"/>
</dbReference>
<gene>
    <name evidence="1" type="ORF">RhiirA1_536204</name>
</gene>
<dbReference type="Proteomes" id="UP000232688">
    <property type="component" value="Unassembled WGS sequence"/>
</dbReference>
<dbReference type="AlphaFoldDB" id="A0A2N0RQP2"/>
<sequence length="507" mass="58985">MFCDYQLFLRELYEIHNSKRSIISCRGEYLDNFFISCEKIPILLSKFTDEAIDWINKLFDELEGYWNKLFLKEGIIKGNKNILGIPGRDEKSDYQSAIINYSVKLFQPLRKQLLANDMLHEMGFINKKLDAIIKSCRKEIEVDEPLPHDMLTSMIIKNMIIISKLVNGTYKPTNVLSFIVYYIAHYPNVKKKMSEEIDNIFQALIDGWMKILSQRRILNHVWTLVEDYDYAREEVSSAMIELVCLMALLFRKYEINLVGMNSSLKTTCDGWQLSWTTPLKITIQGSHVPHNFPINNHEVTRINNLVYQTRDMVFKDIMLIINKVKILAPLNGASEEKIGEALNNQQNLCSKNPNESENSPAKYYQLTVSDEMEEILNNTEIKYNLFIRNPIADDVNQIIFPIQEAGGIRSNYYAVNIITGESYLDYTWNGSFRDVCKHVHAVLTYFKDKQRVLPSSNKNLLIYNGSVAYQEIIRLYNLQGNLIFNSNERPTNHINEPFRPNDQILVH</sequence>
<dbReference type="GO" id="GO:0005506">
    <property type="term" value="F:iron ion binding"/>
    <property type="evidence" value="ECO:0007669"/>
    <property type="project" value="InterPro"/>
</dbReference>
<evidence type="ECO:0000313" key="1">
    <source>
        <dbReference type="EMBL" id="PKC65626.1"/>
    </source>
</evidence>
<reference evidence="1 2" key="1">
    <citation type="submission" date="2017-10" db="EMBL/GenBank/DDBJ databases">
        <title>Extensive intraspecific genome diversity in a model arbuscular mycorrhizal fungus.</title>
        <authorList>
            <person name="Chen E.C.H."/>
            <person name="Morin E."/>
            <person name="Baudet D."/>
            <person name="Noel J."/>
            <person name="Ndikumana S."/>
            <person name="Charron P."/>
            <person name="St-Onge C."/>
            <person name="Giorgi J."/>
            <person name="Grigoriev I.V."/>
            <person name="Roux C."/>
            <person name="Martin F.M."/>
            <person name="Corradi N."/>
        </authorList>
    </citation>
    <scope>NUCLEOTIDE SEQUENCE [LARGE SCALE GENOMIC DNA]</scope>
    <source>
        <strain evidence="1 2">A1</strain>
    </source>
</reference>
<dbReference type="VEuPathDB" id="FungiDB:FUN_001140"/>